<dbReference type="EMBL" id="FZNR01000012">
    <property type="protein sequence ID" value="SNS26228.1"/>
    <property type="molecule type" value="Genomic_DNA"/>
</dbReference>
<evidence type="ECO:0008006" key="5">
    <source>
        <dbReference type="Google" id="ProtNLM"/>
    </source>
</evidence>
<keyword evidence="1" id="KW-0812">Transmembrane</keyword>
<keyword evidence="2" id="KW-0732">Signal</keyword>
<evidence type="ECO:0000313" key="4">
    <source>
        <dbReference type="Proteomes" id="UP000198415"/>
    </source>
</evidence>
<evidence type="ECO:0000256" key="1">
    <source>
        <dbReference type="SAM" id="Phobius"/>
    </source>
</evidence>
<reference evidence="3 4" key="1">
    <citation type="submission" date="2017-06" db="EMBL/GenBank/DDBJ databases">
        <authorList>
            <person name="Kim H.J."/>
            <person name="Triplett B.A."/>
        </authorList>
    </citation>
    <scope>NUCLEOTIDE SEQUENCE [LARGE SCALE GENOMIC DNA]</scope>
    <source>
        <strain evidence="3 4">DSM 43151</strain>
    </source>
</reference>
<dbReference type="OrthoDB" id="3629791at2"/>
<keyword evidence="1" id="KW-1133">Transmembrane helix</keyword>
<sequence>MKRFLLSLVLLLAAGALGLLVPTVARNSQPDFAKAEQVGTGIVSACSEQGPVTLGGFGYTSKCQLDVTWQDGSRHFVDPDRYGFADFAEIGKTITVGDLGDGEYARPDRPFRPLVVASAWALAILAVAALVTGVLGVRRVIREHVDFT</sequence>
<dbReference type="RefSeq" id="WP_089296288.1">
    <property type="nucleotide sequence ID" value="NZ_BOMU01000063.1"/>
</dbReference>
<accession>A0A239D2I2</accession>
<feature type="chain" id="PRO_5038617743" description="DUF3592 domain-containing protein" evidence="2">
    <location>
        <begin position="26"/>
        <end position="148"/>
    </location>
</feature>
<dbReference type="Pfam" id="PF19873">
    <property type="entry name" value="DUF6346"/>
    <property type="match status" value="1"/>
</dbReference>
<dbReference type="Proteomes" id="UP000198415">
    <property type="component" value="Unassembled WGS sequence"/>
</dbReference>
<feature type="signal peptide" evidence="2">
    <location>
        <begin position="1"/>
        <end position="25"/>
    </location>
</feature>
<evidence type="ECO:0000256" key="2">
    <source>
        <dbReference type="SAM" id="SignalP"/>
    </source>
</evidence>
<proteinExistence type="predicted"/>
<keyword evidence="1" id="KW-0472">Membrane</keyword>
<organism evidence="3 4">
    <name type="scientific">Actinoplanes regularis</name>
    <dbReference type="NCBI Taxonomy" id="52697"/>
    <lineage>
        <taxon>Bacteria</taxon>
        <taxon>Bacillati</taxon>
        <taxon>Actinomycetota</taxon>
        <taxon>Actinomycetes</taxon>
        <taxon>Micromonosporales</taxon>
        <taxon>Micromonosporaceae</taxon>
        <taxon>Actinoplanes</taxon>
    </lineage>
</organism>
<dbReference type="InterPro" id="IPR045927">
    <property type="entry name" value="DUF6346"/>
</dbReference>
<keyword evidence="4" id="KW-1185">Reference proteome</keyword>
<gene>
    <name evidence="3" type="ORF">SAMN06264365_112214</name>
</gene>
<name>A0A239D2I2_9ACTN</name>
<evidence type="ECO:0000313" key="3">
    <source>
        <dbReference type="EMBL" id="SNS26228.1"/>
    </source>
</evidence>
<protein>
    <recommendedName>
        <fullName evidence="5">DUF3592 domain-containing protein</fullName>
    </recommendedName>
</protein>
<feature type="transmembrane region" description="Helical" evidence="1">
    <location>
        <begin position="114"/>
        <end position="137"/>
    </location>
</feature>
<dbReference type="AlphaFoldDB" id="A0A239D2I2"/>